<keyword evidence="5" id="KW-1185">Reference proteome</keyword>
<reference evidence="4 5" key="1">
    <citation type="submission" date="2020-08" db="EMBL/GenBank/DDBJ databases">
        <title>Genomic Encyclopedia of Type Strains, Phase IV (KMG-IV): sequencing the most valuable type-strain genomes for metagenomic binning, comparative biology and taxonomic classification.</title>
        <authorList>
            <person name="Goeker M."/>
        </authorList>
    </citation>
    <scope>NUCLEOTIDE SEQUENCE [LARGE SCALE GENOMIC DNA]</scope>
    <source>
        <strain evidence="4 5">DSM 7465</strain>
    </source>
</reference>
<dbReference type="InterPro" id="IPR001509">
    <property type="entry name" value="Epimerase_deHydtase"/>
</dbReference>
<comment type="caution">
    <text evidence="4">The sequence shown here is derived from an EMBL/GenBank/DDBJ whole genome shotgun (WGS) entry which is preliminary data.</text>
</comment>
<evidence type="ECO:0000256" key="2">
    <source>
        <dbReference type="ARBA" id="ARBA00007637"/>
    </source>
</evidence>
<proteinExistence type="inferred from homology"/>
<dbReference type="PANTHER" id="PTHR43000">
    <property type="entry name" value="DTDP-D-GLUCOSE 4,6-DEHYDRATASE-RELATED"/>
    <property type="match status" value="1"/>
</dbReference>
<dbReference type="InterPro" id="IPR036291">
    <property type="entry name" value="NAD(P)-bd_dom_sf"/>
</dbReference>
<dbReference type="EMBL" id="JACHOV010000008">
    <property type="protein sequence ID" value="MBB4641903.1"/>
    <property type="molecule type" value="Genomic_DNA"/>
</dbReference>
<evidence type="ECO:0000259" key="3">
    <source>
        <dbReference type="Pfam" id="PF01370"/>
    </source>
</evidence>
<dbReference type="Pfam" id="PF01370">
    <property type="entry name" value="Epimerase"/>
    <property type="match status" value="1"/>
</dbReference>
<sequence length="352" mass="38623">MNGKDHILITGGAGFIGSNLAQRLVSMGERVMIYDSLARAGVETNLDRLRTMYPGRVKVTVGDIRDHDALAGVVKGSRAVFHLAAQVAVTTSLEAPEEDFEVNCRSTVRLLELLRREGRIVPLVFASTNKVYGDLADVDLELRDGAWKPADDGLATLGVDESRPLDFHTPYGCSKGAADQYVLDYARHLKVPACVFRMSCIYGPNQMGTEEQGWVAHFLRSALRGVEITLYGDGRQVRDVLHVSDVVSAYIAAWRAMPAVSGQAFNLGGGPDNAVSLIQILCQIELMTGRTIHLRHGQWRAGDQRWFVADARKARRTLGLGEPTPWQDGLADLAAWLERSEARADNRVRATA</sequence>
<dbReference type="GO" id="GO:0047732">
    <property type="term" value="F:CDP-abequose epimerase activity"/>
    <property type="evidence" value="ECO:0007669"/>
    <property type="project" value="UniProtKB-EC"/>
</dbReference>
<organism evidence="4 5">
    <name type="scientific">Rhizorhapis suberifaciens</name>
    <name type="common">corky root of lettuce</name>
    <dbReference type="NCBI Taxonomy" id="13656"/>
    <lineage>
        <taxon>Bacteria</taxon>
        <taxon>Pseudomonadati</taxon>
        <taxon>Pseudomonadota</taxon>
        <taxon>Alphaproteobacteria</taxon>
        <taxon>Sphingomonadales</taxon>
        <taxon>Sphingomonadaceae</taxon>
        <taxon>Rhizorhapis</taxon>
    </lineage>
</organism>
<evidence type="ECO:0000256" key="1">
    <source>
        <dbReference type="ARBA" id="ARBA00005125"/>
    </source>
</evidence>
<protein>
    <submittedName>
        <fullName evidence="4">CDP-paratose 2-epimerase</fullName>
        <ecNumber evidence="4">5.1.3.10</ecNumber>
    </submittedName>
</protein>
<comment type="pathway">
    <text evidence="1">Bacterial outer membrane biogenesis; LPS O-antigen biosynthesis.</text>
</comment>
<dbReference type="Proteomes" id="UP000575068">
    <property type="component" value="Unassembled WGS sequence"/>
</dbReference>
<evidence type="ECO:0000313" key="4">
    <source>
        <dbReference type="EMBL" id="MBB4641903.1"/>
    </source>
</evidence>
<gene>
    <name evidence="4" type="ORF">HNQ99_002221</name>
</gene>
<dbReference type="SUPFAM" id="SSF51735">
    <property type="entry name" value="NAD(P)-binding Rossmann-fold domains"/>
    <property type="match status" value="1"/>
</dbReference>
<keyword evidence="4" id="KW-0413">Isomerase</keyword>
<accession>A0A840HVB5</accession>
<evidence type="ECO:0000313" key="5">
    <source>
        <dbReference type="Proteomes" id="UP000575068"/>
    </source>
</evidence>
<comment type="similarity">
    <text evidence="2">Belongs to the NAD(P)-dependent epimerase/dehydratase family.</text>
</comment>
<feature type="domain" description="NAD-dependent epimerase/dehydratase" evidence="3">
    <location>
        <begin position="7"/>
        <end position="268"/>
    </location>
</feature>
<dbReference type="EC" id="5.1.3.10" evidence="4"/>
<dbReference type="RefSeq" id="WP_184475692.1">
    <property type="nucleotide sequence ID" value="NZ_JACHOV010000008.1"/>
</dbReference>
<dbReference type="Gene3D" id="3.40.50.720">
    <property type="entry name" value="NAD(P)-binding Rossmann-like Domain"/>
    <property type="match status" value="1"/>
</dbReference>
<name>A0A840HVB5_9SPHN</name>
<dbReference type="AlphaFoldDB" id="A0A840HVB5"/>